<name>A0A9J6AWA8_SOLCO</name>
<gene>
    <name evidence="1" type="ORF">H5410_000531</name>
</gene>
<organism evidence="1 2">
    <name type="scientific">Solanum commersonii</name>
    <name type="common">Commerson's wild potato</name>
    <name type="synonym">Commerson's nightshade</name>
    <dbReference type="NCBI Taxonomy" id="4109"/>
    <lineage>
        <taxon>Eukaryota</taxon>
        <taxon>Viridiplantae</taxon>
        <taxon>Streptophyta</taxon>
        <taxon>Embryophyta</taxon>
        <taxon>Tracheophyta</taxon>
        <taxon>Spermatophyta</taxon>
        <taxon>Magnoliopsida</taxon>
        <taxon>eudicotyledons</taxon>
        <taxon>Gunneridae</taxon>
        <taxon>Pentapetalae</taxon>
        <taxon>asterids</taxon>
        <taxon>lamiids</taxon>
        <taxon>Solanales</taxon>
        <taxon>Solanaceae</taxon>
        <taxon>Solanoideae</taxon>
        <taxon>Solaneae</taxon>
        <taxon>Solanum</taxon>
    </lineage>
</organism>
<dbReference type="AlphaFoldDB" id="A0A9J6AWA8"/>
<proteinExistence type="predicted"/>
<sequence>MENDLEVKVSFKVACFTRLNSKQAGLTQEYPYEEGPSAVLQMLFCECEAEIINHLFLHCKETGRISVRAQGEIEDSPSLHLVDYLAEKESEMF</sequence>
<keyword evidence="2" id="KW-1185">Reference proteome</keyword>
<protein>
    <submittedName>
        <fullName evidence="1">Uncharacterized protein</fullName>
    </submittedName>
</protein>
<dbReference type="EMBL" id="JACXVP010000001">
    <property type="protein sequence ID" value="KAG5628814.1"/>
    <property type="molecule type" value="Genomic_DNA"/>
</dbReference>
<evidence type="ECO:0000313" key="2">
    <source>
        <dbReference type="Proteomes" id="UP000824120"/>
    </source>
</evidence>
<evidence type="ECO:0000313" key="1">
    <source>
        <dbReference type="EMBL" id="KAG5628814.1"/>
    </source>
</evidence>
<comment type="caution">
    <text evidence="1">The sequence shown here is derived from an EMBL/GenBank/DDBJ whole genome shotgun (WGS) entry which is preliminary data.</text>
</comment>
<dbReference type="Proteomes" id="UP000824120">
    <property type="component" value="Chromosome 1"/>
</dbReference>
<reference evidence="1 2" key="1">
    <citation type="submission" date="2020-09" db="EMBL/GenBank/DDBJ databases">
        <title>De no assembly of potato wild relative species, Solanum commersonii.</title>
        <authorList>
            <person name="Cho K."/>
        </authorList>
    </citation>
    <scope>NUCLEOTIDE SEQUENCE [LARGE SCALE GENOMIC DNA]</scope>
    <source>
        <strain evidence="1">LZ3.2</strain>
        <tissue evidence="1">Leaf</tissue>
    </source>
</reference>
<accession>A0A9J6AWA8</accession>